<dbReference type="PRINTS" id="PR00508">
    <property type="entry name" value="S21N4MTFRASE"/>
</dbReference>
<dbReference type="GO" id="GO:0032259">
    <property type="term" value="P:methylation"/>
    <property type="evidence" value="ECO:0007669"/>
    <property type="project" value="UniProtKB-KW"/>
</dbReference>
<dbReference type="EMBL" id="CDMG01000002">
    <property type="protein sequence ID" value="CRF52331.1"/>
    <property type="molecule type" value="Genomic_DNA"/>
</dbReference>
<evidence type="ECO:0000256" key="2">
    <source>
        <dbReference type="ARBA" id="ARBA00022603"/>
    </source>
</evidence>
<dbReference type="InterPro" id="IPR002941">
    <property type="entry name" value="DNA_methylase_N4/N6"/>
</dbReference>
<accession>A0A0K2XZ18</accession>
<evidence type="ECO:0000313" key="11">
    <source>
        <dbReference type="Proteomes" id="UP000043437"/>
    </source>
</evidence>
<dbReference type="GO" id="GO:0009307">
    <property type="term" value="P:DNA restriction-modification system"/>
    <property type="evidence" value="ECO:0007669"/>
    <property type="project" value="UniProtKB-KW"/>
</dbReference>
<dbReference type="GO" id="GO:0008170">
    <property type="term" value="F:N-methyltransferase activity"/>
    <property type="evidence" value="ECO:0007669"/>
    <property type="project" value="InterPro"/>
</dbReference>
<dbReference type="GO" id="GO:0015667">
    <property type="term" value="F:site-specific DNA-methyltransferase (cytosine-N4-specific) activity"/>
    <property type="evidence" value="ECO:0007669"/>
    <property type="project" value="UniProtKB-EC"/>
</dbReference>
<evidence type="ECO:0000259" key="9">
    <source>
        <dbReference type="Pfam" id="PF01555"/>
    </source>
</evidence>
<organism evidence="10 11">
    <name type="scientific">Helicobacter ailurogastricus</name>
    <dbReference type="NCBI Taxonomy" id="1578720"/>
    <lineage>
        <taxon>Bacteria</taxon>
        <taxon>Pseudomonadati</taxon>
        <taxon>Campylobacterota</taxon>
        <taxon>Epsilonproteobacteria</taxon>
        <taxon>Campylobacterales</taxon>
        <taxon>Helicobacteraceae</taxon>
        <taxon>Helicobacter</taxon>
    </lineage>
</organism>
<evidence type="ECO:0000313" key="10">
    <source>
        <dbReference type="EMBL" id="CRF52331.1"/>
    </source>
</evidence>
<keyword evidence="2 10" id="KW-0489">Methyltransferase</keyword>
<dbReference type="InterPro" id="IPR001091">
    <property type="entry name" value="RM_Methyltransferase"/>
</dbReference>
<reference evidence="11" key="1">
    <citation type="submission" date="2014-12" db="EMBL/GenBank/DDBJ databases">
        <authorList>
            <person name="Jaenicke S."/>
        </authorList>
    </citation>
    <scope>NUCLEOTIDE SEQUENCE [LARGE SCALE GENOMIC DNA]</scope>
</reference>
<name>A0A0K2XZ18_9HELI</name>
<dbReference type="GeneID" id="82131474"/>
<protein>
    <recommendedName>
        <fullName evidence="8">Methyltransferase</fullName>
        <ecNumber evidence="8">2.1.1.-</ecNumber>
    </recommendedName>
</protein>
<sequence length="392" mass="45694">MHTTKPKPKCLFTSTALSVASIKKLGAHKSNANLNTLLELFCQDLDIDLKREVVSSIGRQKDNDRILAFLNQEAFKTHFMEVIYQMLRTCLYKAKTDSRFATLGDQILKHYNNEVMDKMLEYHQHRQHHKSPQRPTPQITKPSLLVGDNRLTLQRIQDQQIQLIFTSPPYYNARVYSDYANYQEYLKHMQETLEQCFRILEDGRFIIINVSPVIVKRAGREFESRRYPIHFDFHSILVQSGFYFLDEIIWIKPEYSVPNRVAGYLQSKKALSYRPNCITESLLVYRKNAPFLIDKNLKRYDKSHKNEGDTDSTNCWYIAPKASKDHPAVFPEELCVRVLKYYSFAGDIVCDPFAGSGTFGKVAQEMGRIPLLCEQNKEYAMRLKQGGFFELR</sequence>
<dbReference type="EC" id="2.1.1.-" evidence="8"/>
<feature type="domain" description="DNA methylase N-4/N-6" evidence="9">
    <location>
        <begin position="161"/>
        <end position="380"/>
    </location>
</feature>
<evidence type="ECO:0000256" key="5">
    <source>
        <dbReference type="ARBA" id="ARBA00022747"/>
    </source>
</evidence>
<dbReference type="SUPFAM" id="SSF53335">
    <property type="entry name" value="S-adenosyl-L-methionine-dependent methyltransferases"/>
    <property type="match status" value="1"/>
</dbReference>
<gene>
    <name evidence="10" type="ORF">HAL07_04570</name>
</gene>
<dbReference type="Proteomes" id="UP000043437">
    <property type="component" value="Unassembled WGS sequence"/>
</dbReference>
<evidence type="ECO:0000256" key="8">
    <source>
        <dbReference type="RuleBase" id="RU362026"/>
    </source>
</evidence>
<keyword evidence="6" id="KW-0238">DNA-binding</keyword>
<evidence type="ECO:0000256" key="6">
    <source>
        <dbReference type="ARBA" id="ARBA00023125"/>
    </source>
</evidence>
<dbReference type="RefSeq" id="WP_053944937.1">
    <property type="nucleotide sequence ID" value="NZ_BSWP01000021.1"/>
</dbReference>
<evidence type="ECO:0000256" key="4">
    <source>
        <dbReference type="ARBA" id="ARBA00022691"/>
    </source>
</evidence>
<evidence type="ECO:0000256" key="1">
    <source>
        <dbReference type="ARBA" id="ARBA00010203"/>
    </source>
</evidence>
<comment type="similarity">
    <text evidence="1">Belongs to the N(4)/N(6)-methyltransferase family. N(4) subfamily.</text>
</comment>
<keyword evidence="3 10" id="KW-0808">Transferase</keyword>
<proteinExistence type="inferred from homology"/>
<dbReference type="AlphaFoldDB" id="A0A0K2XZ18"/>
<dbReference type="InterPro" id="IPR017985">
    <property type="entry name" value="MeTrfase_CN4_CS"/>
</dbReference>
<dbReference type="GO" id="GO:0003677">
    <property type="term" value="F:DNA binding"/>
    <property type="evidence" value="ECO:0007669"/>
    <property type="project" value="UniProtKB-KW"/>
</dbReference>
<dbReference type="Pfam" id="PF01555">
    <property type="entry name" value="N6_N4_Mtase"/>
    <property type="match status" value="1"/>
</dbReference>
<keyword evidence="4" id="KW-0949">S-adenosyl-L-methionine</keyword>
<keyword evidence="5" id="KW-0680">Restriction system</keyword>
<dbReference type="PROSITE" id="PS00093">
    <property type="entry name" value="N4_MTASE"/>
    <property type="match status" value="1"/>
</dbReference>
<dbReference type="Gene3D" id="3.40.50.150">
    <property type="entry name" value="Vaccinia Virus protein VP39"/>
    <property type="match status" value="1"/>
</dbReference>
<evidence type="ECO:0000256" key="3">
    <source>
        <dbReference type="ARBA" id="ARBA00022679"/>
    </source>
</evidence>
<evidence type="ECO:0000256" key="7">
    <source>
        <dbReference type="ARBA" id="ARBA00049120"/>
    </source>
</evidence>
<dbReference type="InterPro" id="IPR029063">
    <property type="entry name" value="SAM-dependent_MTases_sf"/>
</dbReference>
<comment type="catalytic activity">
    <reaction evidence="7">
        <text>a 2'-deoxycytidine in DNA + S-adenosyl-L-methionine = an N(4)-methyl-2'-deoxycytidine in DNA + S-adenosyl-L-homocysteine + H(+)</text>
        <dbReference type="Rhea" id="RHEA:16857"/>
        <dbReference type="Rhea" id="RHEA-COMP:11369"/>
        <dbReference type="Rhea" id="RHEA-COMP:13674"/>
        <dbReference type="ChEBI" id="CHEBI:15378"/>
        <dbReference type="ChEBI" id="CHEBI:57856"/>
        <dbReference type="ChEBI" id="CHEBI:59789"/>
        <dbReference type="ChEBI" id="CHEBI:85452"/>
        <dbReference type="ChEBI" id="CHEBI:137933"/>
        <dbReference type="EC" id="2.1.1.113"/>
    </reaction>
</comment>